<organism evidence="1 2">
    <name type="scientific">Leptospira noguchii str. 2007001578</name>
    <dbReference type="NCBI Taxonomy" id="1049974"/>
    <lineage>
        <taxon>Bacteria</taxon>
        <taxon>Pseudomonadati</taxon>
        <taxon>Spirochaetota</taxon>
        <taxon>Spirochaetia</taxon>
        <taxon>Leptospirales</taxon>
        <taxon>Leptospiraceae</taxon>
        <taxon>Leptospira</taxon>
    </lineage>
</organism>
<protein>
    <submittedName>
        <fullName evidence="1">Uncharacterized protein</fullName>
    </submittedName>
</protein>
<keyword evidence="2" id="KW-1185">Reference proteome</keyword>
<name>A0ABP2TED5_9LEPT</name>
<evidence type="ECO:0000313" key="1">
    <source>
        <dbReference type="EMBL" id="EMN02575.1"/>
    </source>
</evidence>
<evidence type="ECO:0000313" key="2">
    <source>
        <dbReference type="Proteomes" id="UP000012099"/>
    </source>
</evidence>
<reference evidence="1 2" key="1">
    <citation type="submission" date="2013-01" db="EMBL/GenBank/DDBJ databases">
        <authorList>
            <person name="Harkins D.M."/>
            <person name="Durkin A.S."/>
            <person name="Brinkac L.M."/>
            <person name="Haft D.H."/>
            <person name="Selengut J.D."/>
            <person name="Sanka R."/>
            <person name="DePew J."/>
            <person name="Purushe J."/>
            <person name="Whelen A.C."/>
            <person name="Vinetz J.M."/>
            <person name="Sutton G.G."/>
            <person name="Nierman W.C."/>
            <person name="Fouts D.E."/>
        </authorList>
    </citation>
    <scope>NUCLEOTIDE SEQUENCE [LARGE SCALE GENOMIC DNA]</scope>
    <source>
        <strain evidence="1 2">2007001578</strain>
    </source>
</reference>
<dbReference type="Proteomes" id="UP000012099">
    <property type="component" value="Unassembled WGS sequence"/>
</dbReference>
<accession>A0ABP2TED5</accession>
<dbReference type="EMBL" id="AHMH02000012">
    <property type="protein sequence ID" value="EMN02575.1"/>
    <property type="molecule type" value="Genomic_DNA"/>
</dbReference>
<gene>
    <name evidence="1" type="ORF">LEP1GSC035_2481</name>
</gene>
<proteinExistence type="predicted"/>
<comment type="caution">
    <text evidence="1">The sequence shown here is derived from an EMBL/GenBank/DDBJ whole genome shotgun (WGS) entry which is preliminary data.</text>
</comment>
<sequence length="56" mass="6813">MWRDDKKIKSPRSFQLSFKLFFKTLENYYIINLYMLEFSSGDLCRNLFFTGFGIIE</sequence>